<dbReference type="RefSeq" id="WP_046003030.1">
    <property type="nucleotide sequence ID" value="NZ_JXYA01000001.1"/>
</dbReference>
<proteinExistence type="predicted"/>
<feature type="transmembrane region" description="Helical" evidence="1">
    <location>
        <begin position="104"/>
        <end position="122"/>
    </location>
</feature>
<evidence type="ECO:0000313" key="3">
    <source>
        <dbReference type="Proteomes" id="UP000033452"/>
    </source>
</evidence>
<gene>
    <name evidence="2" type="ORF">TW77_00655</name>
</gene>
<protein>
    <submittedName>
        <fullName evidence="2">Uncharacterized protein</fullName>
    </submittedName>
</protein>
<feature type="transmembrane region" description="Helical" evidence="1">
    <location>
        <begin position="56"/>
        <end position="73"/>
    </location>
</feature>
<sequence length="185" mass="21799">MDFYTIFSFIEIPFLLTALVYTWKYECSRYFLILLTGIEIVDAALYKVSYTWTTHMPLYNMVMCLLFLVPIIYRNRIAFALHQLTGASFFFRVYKNHHFSVQEIGLIFLSAIDFALAAFNYLEVWLYKFYVIDGWIMGNGVRNFILITLNLLTCFGLLTYAVKTPERERFYKVHGDNSYAPDSLK</sequence>
<evidence type="ECO:0000313" key="2">
    <source>
        <dbReference type="EMBL" id="KJZ13440.1"/>
    </source>
</evidence>
<evidence type="ECO:0000256" key="1">
    <source>
        <dbReference type="SAM" id="Phobius"/>
    </source>
</evidence>
<feature type="transmembrane region" description="Helical" evidence="1">
    <location>
        <begin position="142"/>
        <end position="162"/>
    </location>
</feature>
<dbReference type="PATRIC" id="fig|43658.5.peg.134"/>
<name>A0A0F4R1R7_9GAMM</name>
<keyword evidence="1" id="KW-0812">Transmembrane</keyword>
<accession>A0A0F4R1R7</accession>
<keyword evidence="1" id="KW-0472">Membrane</keyword>
<dbReference type="OrthoDB" id="6291098at2"/>
<organism evidence="2 3">
    <name type="scientific">Pseudoalteromonas rubra</name>
    <dbReference type="NCBI Taxonomy" id="43658"/>
    <lineage>
        <taxon>Bacteria</taxon>
        <taxon>Pseudomonadati</taxon>
        <taxon>Pseudomonadota</taxon>
        <taxon>Gammaproteobacteria</taxon>
        <taxon>Alteromonadales</taxon>
        <taxon>Pseudoalteromonadaceae</taxon>
        <taxon>Pseudoalteromonas</taxon>
    </lineage>
</organism>
<keyword evidence="3" id="KW-1185">Reference proteome</keyword>
<dbReference type="AlphaFoldDB" id="A0A0F4R1R7"/>
<reference evidence="2 3" key="1">
    <citation type="journal article" date="2015" name="BMC Genomics">
        <title>Genome mining reveals unlocked bioactive potential of marine Gram-negative bacteria.</title>
        <authorList>
            <person name="Machado H."/>
            <person name="Sonnenschein E.C."/>
            <person name="Melchiorsen J."/>
            <person name="Gram L."/>
        </authorList>
    </citation>
    <scope>NUCLEOTIDE SEQUENCE [LARGE SCALE GENOMIC DNA]</scope>
    <source>
        <strain evidence="2 3">S2471</strain>
    </source>
</reference>
<keyword evidence="1" id="KW-1133">Transmembrane helix</keyword>
<feature type="transmembrane region" description="Helical" evidence="1">
    <location>
        <begin position="30"/>
        <end position="50"/>
    </location>
</feature>
<comment type="caution">
    <text evidence="2">The sequence shown here is derived from an EMBL/GenBank/DDBJ whole genome shotgun (WGS) entry which is preliminary data.</text>
</comment>
<feature type="transmembrane region" description="Helical" evidence="1">
    <location>
        <begin position="6"/>
        <end position="23"/>
    </location>
</feature>
<dbReference type="Proteomes" id="UP000033452">
    <property type="component" value="Unassembled WGS sequence"/>
</dbReference>
<dbReference type="EMBL" id="JXYA01000001">
    <property type="protein sequence ID" value="KJZ13440.1"/>
    <property type="molecule type" value="Genomic_DNA"/>
</dbReference>